<accession>A0A4U9VLZ5</accession>
<organism evidence="2 3">
    <name type="scientific">Sphingobacterium thalpophilum</name>
    <dbReference type="NCBI Taxonomy" id="259"/>
    <lineage>
        <taxon>Bacteria</taxon>
        <taxon>Pseudomonadati</taxon>
        <taxon>Bacteroidota</taxon>
        <taxon>Sphingobacteriia</taxon>
        <taxon>Sphingobacteriales</taxon>
        <taxon>Sphingobacteriaceae</taxon>
        <taxon>Sphingobacterium</taxon>
    </lineage>
</organism>
<dbReference type="RefSeq" id="WP_028068774.1">
    <property type="nucleotide sequence ID" value="NZ_CP158797.1"/>
</dbReference>
<reference evidence="1 4" key="2">
    <citation type="submission" date="2024-06" db="EMBL/GenBank/DDBJ databases">
        <title>Soil Sphingobacterium thalpophilum.</title>
        <authorList>
            <person name="Yang J."/>
            <person name="Li J."/>
        </authorList>
    </citation>
    <scope>NUCLEOTIDE SEQUENCE [LARGE SCALE GENOMIC DNA]</scope>
    <source>
        <strain evidence="1 4">22g91tb</strain>
    </source>
</reference>
<keyword evidence="4" id="KW-1185">Reference proteome</keyword>
<dbReference type="Proteomes" id="UP001566204">
    <property type="component" value="Unassembled WGS sequence"/>
</dbReference>
<dbReference type="AlphaFoldDB" id="A0A4U9VLZ5"/>
<name>A0A4U9VLZ5_9SPHI</name>
<evidence type="ECO:0000313" key="2">
    <source>
        <dbReference type="EMBL" id="VTR48246.1"/>
    </source>
</evidence>
<dbReference type="STRING" id="1123265.GCA_000686625_01204"/>
<evidence type="ECO:0000313" key="4">
    <source>
        <dbReference type="Proteomes" id="UP001566204"/>
    </source>
</evidence>
<gene>
    <name evidence="1" type="ORF">ABTW24_18940</name>
    <name evidence="2" type="ORF">NCTC11429_03660</name>
</gene>
<dbReference type="KEGG" id="stha:NCTC11429_03660"/>
<dbReference type="Proteomes" id="UP000308196">
    <property type="component" value="Chromosome"/>
</dbReference>
<evidence type="ECO:0000313" key="3">
    <source>
        <dbReference type="Proteomes" id="UP000308196"/>
    </source>
</evidence>
<dbReference type="PROSITE" id="PS51257">
    <property type="entry name" value="PROKAR_LIPOPROTEIN"/>
    <property type="match status" value="1"/>
</dbReference>
<evidence type="ECO:0000313" key="1">
    <source>
        <dbReference type="EMBL" id="MEZ0453674.1"/>
    </source>
</evidence>
<proteinExistence type="predicted"/>
<dbReference type="EMBL" id="LR590484">
    <property type="protein sequence ID" value="VTR48246.1"/>
    <property type="molecule type" value="Genomic_DNA"/>
</dbReference>
<dbReference type="EMBL" id="JBEOQB010000005">
    <property type="protein sequence ID" value="MEZ0453674.1"/>
    <property type="molecule type" value="Genomic_DNA"/>
</dbReference>
<reference evidence="2 3" key="1">
    <citation type="submission" date="2019-05" db="EMBL/GenBank/DDBJ databases">
        <authorList>
            <consortium name="Pathogen Informatics"/>
        </authorList>
    </citation>
    <scope>NUCLEOTIDE SEQUENCE [LARGE SCALE GENOMIC DNA]</scope>
    <source>
        <strain evidence="2 3">NCTC11429</strain>
    </source>
</reference>
<protein>
    <recommendedName>
        <fullName evidence="5">Lipocalin-like domain-containing protein</fullName>
    </recommendedName>
</protein>
<evidence type="ECO:0008006" key="5">
    <source>
        <dbReference type="Google" id="ProtNLM"/>
    </source>
</evidence>
<dbReference type="GeneID" id="78464318"/>
<sequence length="135" mass="15509">MKRSVFFTVFSLSTVLLFSCNKEENVSVNELEGKWELSASIDGYTGQMEELDPGNGKIVEFGTKDYRFIEDNKIIKQGEYTIERKLSKLTNREESYIIYDGMKDGIPQTYTIQEDELTLSIHAMDGPASIYRKIK</sequence>